<dbReference type="FunFam" id="1.10.10.60:FF:000012">
    <property type="entry name" value="Metastasis-associated 1 family, member 3"/>
    <property type="match status" value="1"/>
</dbReference>
<proteinExistence type="predicted"/>
<keyword evidence="4" id="KW-0238">DNA-binding</keyword>
<protein>
    <submittedName>
        <fullName evidence="9">Uncharacterized protein</fullName>
    </submittedName>
</protein>
<keyword evidence="3" id="KW-0862">Zinc</keyword>
<dbReference type="PROSITE" id="PS51156">
    <property type="entry name" value="ELM2"/>
    <property type="match status" value="1"/>
</dbReference>
<evidence type="ECO:0000259" key="8">
    <source>
        <dbReference type="PROSITE" id="PS51293"/>
    </source>
</evidence>
<dbReference type="PANTHER" id="PTHR10865">
    <property type="entry name" value="METASTASIS-ASSOCIATED PROTEIN AND MESODERM INDUCTION EARLY RESPONSE PROTEIN"/>
    <property type="match status" value="1"/>
</dbReference>
<dbReference type="OrthoDB" id="5916873at2759"/>
<evidence type="ECO:0000256" key="4">
    <source>
        <dbReference type="ARBA" id="ARBA00023125"/>
    </source>
</evidence>
<keyword evidence="10" id="KW-1185">Reference proteome</keyword>
<dbReference type="Proteomes" id="UP000009022">
    <property type="component" value="Unassembled WGS sequence"/>
</dbReference>
<dbReference type="AlphaFoldDB" id="B3S4T1"/>
<dbReference type="CTD" id="6756508"/>
<evidence type="ECO:0000256" key="1">
    <source>
        <dbReference type="ARBA" id="ARBA00022723"/>
    </source>
</evidence>
<dbReference type="KEGG" id="tad:TRIADDRAFT_59334"/>
<dbReference type="GO" id="GO:0005654">
    <property type="term" value="C:nucleoplasm"/>
    <property type="evidence" value="ECO:0000318"/>
    <property type="project" value="GO_Central"/>
</dbReference>
<organism evidence="9 10">
    <name type="scientific">Trichoplax adhaerens</name>
    <name type="common">Trichoplax reptans</name>
    <dbReference type="NCBI Taxonomy" id="10228"/>
    <lineage>
        <taxon>Eukaryota</taxon>
        <taxon>Metazoa</taxon>
        <taxon>Placozoa</taxon>
        <taxon>Uniplacotomia</taxon>
        <taxon>Trichoplacea</taxon>
        <taxon>Trichoplacidae</taxon>
        <taxon>Trichoplax</taxon>
    </lineage>
</organism>
<dbReference type="EMBL" id="DS985250">
    <property type="protein sequence ID" value="EDV22268.1"/>
    <property type="molecule type" value="Genomic_DNA"/>
</dbReference>
<dbReference type="InterPro" id="IPR009057">
    <property type="entry name" value="Homeodomain-like_sf"/>
</dbReference>
<evidence type="ECO:0000256" key="6">
    <source>
        <dbReference type="SAM" id="MobiDB-lite"/>
    </source>
</evidence>
<reference evidence="9 10" key="1">
    <citation type="journal article" date="2008" name="Nature">
        <title>The Trichoplax genome and the nature of placozoans.</title>
        <authorList>
            <person name="Srivastava M."/>
            <person name="Begovic E."/>
            <person name="Chapman J."/>
            <person name="Putnam N.H."/>
            <person name="Hellsten U."/>
            <person name="Kawashima T."/>
            <person name="Kuo A."/>
            <person name="Mitros T."/>
            <person name="Salamov A."/>
            <person name="Carpenter M.L."/>
            <person name="Signorovitch A.Y."/>
            <person name="Moreno M.A."/>
            <person name="Kamm K."/>
            <person name="Grimwood J."/>
            <person name="Schmutz J."/>
            <person name="Shapiro H."/>
            <person name="Grigoriev I.V."/>
            <person name="Buss L.W."/>
            <person name="Schierwater B."/>
            <person name="Dellaporta S.L."/>
            <person name="Rokhsar D.S."/>
        </authorList>
    </citation>
    <scope>NUCLEOTIDE SEQUENCE [LARGE SCALE GENOMIC DNA]</scope>
    <source>
        <strain evidence="9 10">Grell-BS-1999</strain>
    </source>
</reference>
<sequence>MANKDVSPETLPTGDDEFEPTVEMMMDDFDDEQTMEDEELQDDVDADTQAEELALLEEEGDMPLEQLMAMYGYGETAKSQQKDESSGEEDKKGVVTASFHKIDEPEIKTGEKRKRDNDDEYVSESAGSGSGSDSRDLVNMYNQADANSDESDESDSDYEPLEWKKEIRVGPEYQAEIPEYTLKSDKKSIHPALGVVKYLSKYCQPSPDVEGITTLPLGNHNKDDDKALFILLQNNFDVDKAINHKEHFTGECLSDSRLKLCGKNFYQIRQSLLPTRSVGEIVQFYYLWKKTERYDAFTMQLNNGKRKGYFQPGVTDYMDRFLDENEVDAHLNPYERAQPLNPSEPLNNNVIAGGSLSSRFPVGLRVPNVHKPDNYACDEQIILNDLYHQGSTEDLEESNFYEQTEDNQGSLTLVKNFDSETTTQQDSTVPTAD</sequence>
<keyword evidence="1" id="KW-0479">Metal-binding</keyword>
<dbReference type="InterPro" id="IPR000949">
    <property type="entry name" value="ELM2_dom"/>
</dbReference>
<feature type="compositionally biased region" description="Basic and acidic residues" evidence="6">
    <location>
        <begin position="80"/>
        <end position="93"/>
    </location>
</feature>
<dbReference type="InParanoid" id="B3S4T1"/>
<feature type="domain" description="ELM2" evidence="7">
    <location>
        <begin position="165"/>
        <end position="249"/>
    </location>
</feature>
<dbReference type="Gene3D" id="1.10.10.60">
    <property type="entry name" value="Homeodomain-like"/>
    <property type="match status" value="1"/>
</dbReference>
<dbReference type="eggNOG" id="KOG4329">
    <property type="taxonomic scope" value="Eukaryota"/>
</dbReference>
<evidence type="ECO:0000259" key="7">
    <source>
        <dbReference type="PROSITE" id="PS51156"/>
    </source>
</evidence>
<evidence type="ECO:0000256" key="3">
    <source>
        <dbReference type="ARBA" id="ARBA00022833"/>
    </source>
</evidence>
<evidence type="ECO:0000313" key="9">
    <source>
        <dbReference type="EMBL" id="EDV22268.1"/>
    </source>
</evidence>
<keyword evidence="5" id="KW-0539">Nucleus</keyword>
<gene>
    <name evidence="9" type="ORF">TRIADDRAFT_59334</name>
</gene>
<dbReference type="STRING" id="10228.B3S4T1"/>
<dbReference type="Pfam" id="PF01448">
    <property type="entry name" value="ELM2"/>
    <property type="match status" value="1"/>
</dbReference>
<evidence type="ECO:0000313" key="10">
    <source>
        <dbReference type="Proteomes" id="UP000009022"/>
    </source>
</evidence>
<dbReference type="OMA" id="DCELFER"/>
<feature type="domain" description="SANT" evidence="8">
    <location>
        <begin position="261"/>
        <end position="293"/>
    </location>
</feature>
<dbReference type="GO" id="GO:0008270">
    <property type="term" value="F:zinc ion binding"/>
    <property type="evidence" value="ECO:0007669"/>
    <property type="project" value="UniProtKB-KW"/>
</dbReference>
<dbReference type="FunCoup" id="B3S4T1">
    <property type="interactions" value="1873"/>
</dbReference>
<dbReference type="HOGENOM" id="CLU_633621_0_0_1"/>
<dbReference type="PANTHER" id="PTHR10865:SF28">
    <property type="entry name" value="ELM2 DOMAIN-CONTAINING PROTEIN"/>
    <property type="match status" value="1"/>
</dbReference>
<evidence type="ECO:0000256" key="2">
    <source>
        <dbReference type="ARBA" id="ARBA00022771"/>
    </source>
</evidence>
<dbReference type="SUPFAM" id="SSF46689">
    <property type="entry name" value="Homeodomain-like"/>
    <property type="match status" value="1"/>
</dbReference>
<keyword evidence="2" id="KW-0863">Zinc-finger</keyword>
<dbReference type="PROSITE" id="PS51293">
    <property type="entry name" value="SANT"/>
    <property type="match status" value="1"/>
</dbReference>
<dbReference type="GO" id="GO:0000122">
    <property type="term" value="P:negative regulation of transcription by RNA polymerase II"/>
    <property type="evidence" value="ECO:0000318"/>
    <property type="project" value="GO_Central"/>
</dbReference>
<dbReference type="PhylomeDB" id="B3S4T1"/>
<feature type="compositionally biased region" description="Basic and acidic residues" evidence="6">
    <location>
        <begin position="100"/>
        <end position="117"/>
    </location>
</feature>
<dbReference type="GO" id="GO:0003714">
    <property type="term" value="F:transcription corepressor activity"/>
    <property type="evidence" value="ECO:0000318"/>
    <property type="project" value="GO_Central"/>
</dbReference>
<feature type="region of interest" description="Disordered" evidence="6">
    <location>
        <begin position="69"/>
        <end position="137"/>
    </location>
</feature>
<dbReference type="InterPro" id="IPR040138">
    <property type="entry name" value="MIER/MTA"/>
</dbReference>
<dbReference type="GO" id="GO:0003677">
    <property type="term" value="F:DNA binding"/>
    <property type="evidence" value="ECO:0007669"/>
    <property type="project" value="UniProtKB-KW"/>
</dbReference>
<accession>B3S4T1</accession>
<name>B3S4T1_TRIAD</name>
<evidence type="ECO:0000256" key="5">
    <source>
        <dbReference type="ARBA" id="ARBA00023242"/>
    </source>
</evidence>
<dbReference type="RefSeq" id="XP_002115423.1">
    <property type="nucleotide sequence ID" value="XM_002115387.1"/>
</dbReference>
<dbReference type="GeneID" id="6756508"/>
<dbReference type="GO" id="GO:0042826">
    <property type="term" value="F:histone deacetylase binding"/>
    <property type="evidence" value="ECO:0000318"/>
    <property type="project" value="GO_Central"/>
</dbReference>
<dbReference type="InterPro" id="IPR017884">
    <property type="entry name" value="SANT_dom"/>
</dbReference>
<feature type="region of interest" description="Disordered" evidence="6">
    <location>
        <begin position="1"/>
        <end position="22"/>
    </location>
</feature>